<evidence type="ECO:0000313" key="1">
    <source>
        <dbReference type="EMBL" id="KAF9459018.1"/>
    </source>
</evidence>
<dbReference type="Proteomes" id="UP000807353">
    <property type="component" value="Unassembled WGS sequence"/>
</dbReference>
<evidence type="ECO:0000313" key="2">
    <source>
        <dbReference type="Proteomes" id="UP000807353"/>
    </source>
</evidence>
<keyword evidence="2" id="KW-1185">Reference proteome</keyword>
<comment type="caution">
    <text evidence="1">The sequence shown here is derived from an EMBL/GenBank/DDBJ whole genome shotgun (WGS) entry which is preliminary data.</text>
</comment>
<sequence length="461" mass="52405">MNQMFPISSLPHTIQNNHIPTEPAVIKNFTVLLPVELLGEIFVHCLDFRSDILPIPRKHEAPMLLCRVCARWRHIAMSMPILWATFSAYSPFGVESPHYISLIKFWVEQSRPHPLSFELRAPGSSRMHTFQRSFHLFLSEINRWYDATIELTRISCEQFLTMPLEGDSCLEALTICNMVCTDAQLRRIPTALRQFSQLRRLKITRPLLAPLYDIPWFQLTDINLNTPLAIDECVDILSKCSRIVNCTLTRIRGPSKTIGTHITTLSTLVRLNLCSTCDVGEILSHLTCPALLHLNICYDGWGGTRDPRTFNEFLVRSSSVLETFHFSDEYIMECDLIQYISSPSLRSLKYLSVLGLGASVETLNLFKCDKSGDAMILMPSLESLKLDIEGVPDGLVADIVISRLNPRGSLNAPHRGSQTTLQKVEVCFRCRDPRTLREDEKRLGELKNQGLHVVVHLEAEY</sequence>
<dbReference type="OrthoDB" id="3217549at2759"/>
<gene>
    <name evidence="1" type="ORF">BDZ94DRAFT_1269186</name>
</gene>
<dbReference type="Gene3D" id="3.80.10.10">
    <property type="entry name" value="Ribonuclease Inhibitor"/>
    <property type="match status" value="1"/>
</dbReference>
<reference evidence="1" key="1">
    <citation type="submission" date="2020-11" db="EMBL/GenBank/DDBJ databases">
        <authorList>
            <consortium name="DOE Joint Genome Institute"/>
            <person name="Ahrendt S."/>
            <person name="Riley R."/>
            <person name="Andreopoulos W."/>
            <person name="Labutti K."/>
            <person name="Pangilinan J."/>
            <person name="Ruiz-Duenas F.J."/>
            <person name="Barrasa J.M."/>
            <person name="Sanchez-Garcia M."/>
            <person name="Camarero S."/>
            <person name="Miyauchi S."/>
            <person name="Serrano A."/>
            <person name="Linde D."/>
            <person name="Babiker R."/>
            <person name="Drula E."/>
            <person name="Ayuso-Fernandez I."/>
            <person name="Pacheco R."/>
            <person name="Padilla G."/>
            <person name="Ferreira P."/>
            <person name="Barriuso J."/>
            <person name="Kellner H."/>
            <person name="Castanera R."/>
            <person name="Alfaro M."/>
            <person name="Ramirez L."/>
            <person name="Pisabarro A.G."/>
            <person name="Kuo A."/>
            <person name="Tritt A."/>
            <person name="Lipzen A."/>
            <person name="He G."/>
            <person name="Yan M."/>
            <person name="Ng V."/>
            <person name="Cullen D."/>
            <person name="Martin F."/>
            <person name="Rosso M.-N."/>
            <person name="Henrissat B."/>
            <person name="Hibbett D."/>
            <person name="Martinez A.T."/>
            <person name="Grigoriev I.V."/>
        </authorList>
    </citation>
    <scope>NUCLEOTIDE SEQUENCE</scope>
    <source>
        <strain evidence="1">CBS 247.69</strain>
    </source>
</reference>
<dbReference type="SUPFAM" id="SSF52047">
    <property type="entry name" value="RNI-like"/>
    <property type="match status" value="1"/>
</dbReference>
<evidence type="ECO:0008006" key="3">
    <source>
        <dbReference type="Google" id="ProtNLM"/>
    </source>
</evidence>
<dbReference type="InterPro" id="IPR032675">
    <property type="entry name" value="LRR_dom_sf"/>
</dbReference>
<dbReference type="AlphaFoldDB" id="A0A9P5XWS9"/>
<dbReference type="EMBL" id="MU150325">
    <property type="protein sequence ID" value="KAF9459018.1"/>
    <property type="molecule type" value="Genomic_DNA"/>
</dbReference>
<name>A0A9P5XWS9_9AGAR</name>
<accession>A0A9P5XWS9</accession>
<proteinExistence type="predicted"/>
<organism evidence="1 2">
    <name type="scientific">Collybia nuda</name>
    <dbReference type="NCBI Taxonomy" id="64659"/>
    <lineage>
        <taxon>Eukaryota</taxon>
        <taxon>Fungi</taxon>
        <taxon>Dikarya</taxon>
        <taxon>Basidiomycota</taxon>
        <taxon>Agaricomycotina</taxon>
        <taxon>Agaricomycetes</taxon>
        <taxon>Agaricomycetidae</taxon>
        <taxon>Agaricales</taxon>
        <taxon>Tricholomatineae</taxon>
        <taxon>Clitocybaceae</taxon>
        <taxon>Collybia</taxon>
    </lineage>
</organism>
<protein>
    <recommendedName>
        <fullName evidence="3">F-box domain-containing protein</fullName>
    </recommendedName>
</protein>